<reference evidence="1 2" key="1">
    <citation type="submission" date="2019-06" db="EMBL/GenBank/DDBJ databases">
        <title>Genomic Encyclopedia of Type Strains, Phase IV (KMG-V): Genome sequencing to study the core and pangenomes of soil and plant-associated prokaryotes.</title>
        <authorList>
            <person name="Whitman W."/>
        </authorList>
    </citation>
    <scope>NUCLEOTIDE SEQUENCE [LARGE SCALE GENOMIC DNA]</scope>
    <source>
        <strain evidence="1 2">BR 11865</strain>
    </source>
</reference>
<accession>A0A560FMZ5</accession>
<dbReference type="Pfam" id="PF11455">
    <property type="entry name" value="MazE-like"/>
    <property type="match status" value="1"/>
</dbReference>
<name>A0A560FMZ5_9PROT</name>
<protein>
    <submittedName>
        <fullName evidence="1">DUF3018 family protein</fullName>
    </submittedName>
</protein>
<proteinExistence type="predicted"/>
<dbReference type="RefSeq" id="WP_211102742.1">
    <property type="nucleotide sequence ID" value="NZ_VITO01000015.1"/>
</dbReference>
<evidence type="ECO:0000313" key="1">
    <source>
        <dbReference type="EMBL" id="TWB22988.1"/>
    </source>
</evidence>
<evidence type="ECO:0000313" key="2">
    <source>
        <dbReference type="Proteomes" id="UP000316545"/>
    </source>
</evidence>
<comment type="caution">
    <text evidence="1">The sequence shown here is derived from an EMBL/GenBank/DDBJ whole genome shotgun (WGS) entry which is preliminary data.</text>
</comment>
<dbReference type="AlphaFoldDB" id="A0A560FMZ5"/>
<organism evidence="1 2">
    <name type="scientific">Nitrospirillum amazonense</name>
    <dbReference type="NCBI Taxonomy" id="28077"/>
    <lineage>
        <taxon>Bacteria</taxon>
        <taxon>Pseudomonadati</taxon>
        <taxon>Pseudomonadota</taxon>
        <taxon>Alphaproteobacteria</taxon>
        <taxon>Rhodospirillales</taxon>
        <taxon>Azospirillaceae</taxon>
        <taxon>Nitrospirillum</taxon>
    </lineage>
</organism>
<gene>
    <name evidence="1" type="ORF">FBZ88_115136</name>
</gene>
<sequence>MAETAARVRAFRERRKALGLREVRIFIPDARSTTVRARIAAQVAHLDRADEQAAMDWVEAVSEFDNEDLDDAAR</sequence>
<dbReference type="Proteomes" id="UP000316545">
    <property type="component" value="Unassembled WGS sequence"/>
</dbReference>
<dbReference type="InterPro" id="IPR021558">
    <property type="entry name" value="MazE-like"/>
</dbReference>
<dbReference type="EMBL" id="VITO01000015">
    <property type="protein sequence ID" value="TWB22988.1"/>
    <property type="molecule type" value="Genomic_DNA"/>
</dbReference>
<keyword evidence="2" id="KW-1185">Reference proteome</keyword>